<dbReference type="InterPro" id="IPR051824">
    <property type="entry name" value="LRR_Rcpt-Like_S/T_Kinase"/>
</dbReference>
<dbReference type="Pfam" id="PF00069">
    <property type="entry name" value="Pkinase"/>
    <property type="match status" value="1"/>
</dbReference>
<dbReference type="InterPro" id="IPR011009">
    <property type="entry name" value="Kinase-like_dom_sf"/>
</dbReference>
<dbReference type="PANTHER" id="PTHR48006:SF66">
    <property type="entry name" value="PROTEIN KINASE DOMAIN-CONTAINING PROTEIN"/>
    <property type="match status" value="1"/>
</dbReference>
<dbReference type="InterPro" id="IPR025875">
    <property type="entry name" value="Leu-rich_rpt_4"/>
</dbReference>
<dbReference type="SUPFAM" id="SSF52058">
    <property type="entry name" value="L domain-like"/>
    <property type="match status" value="1"/>
</dbReference>
<dbReference type="InterPro" id="IPR008271">
    <property type="entry name" value="Ser/Thr_kinase_AS"/>
</dbReference>
<evidence type="ECO:0000259" key="22">
    <source>
        <dbReference type="PROSITE" id="PS50011"/>
    </source>
</evidence>
<comment type="subcellular location">
    <subcellularLocation>
        <location evidence="1">Membrane</location>
        <topology evidence="1">Single-pass type I membrane protein</topology>
    </subcellularLocation>
</comment>
<dbReference type="PANTHER" id="PTHR48006">
    <property type="entry name" value="LEUCINE-RICH REPEAT-CONTAINING PROTEIN DDB_G0281931-RELATED"/>
    <property type="match status" value="1"/>
</dbReference>
<keyword evidence="3" id="KW-0723">Serine/threonine-protein kinase</keyword>
<dbReference type="InterPro" id="IPR021720">
    <property type="entry name" value="Malectin_dom"/>
</dbReference>
<dbReference type="PROSITE" id="PS50011">
    <property type="entry name" value="PROTEIN_KINASE_DOM"/>
    <property type="match status" value="1"/>
</dbReference>
<keyword evidence="6" id="KW-0808">Transferase</keyword>
<reference evidence="23 24" key="1">
    <citation type="journal article" date="2023" name="Hortic Res">
        <title>The complete reference genome for grapevine (Vitis vinifera L.) genetics and breeding.</title>
        <authorList>
            <person name="Shi X."/>
            <person name="Cao S."/>
            <person name="Wang X."/>
            <person name="Huang S."/>
            <person name="Wang Y."/>
            <person name="Liu Z."/>
            <person name="Liu W."/>
            <person name="Leng X."/>
            <person name="Peng Y."/>
            <person name="Wang N."/>
            <person name="Wang Y."/>
            <person name="Ma Z."/>
            <person name="Xu X."/>
            <person name="Zhang F."/>
            <person name="Xue H."/>
            <person name="Zhong H."/>
            <person name="Wang Y."/>
            <person name="Zhang K."/>
            <person name="Velt A."/>
            <person name="Avia K."/>
            <person name="Holtgrawe D."/>
            <person name="Grimplet J."/>
            <person name="Matus J.T."/>
            <person name="Ware D."/>
            <person name="Wu X."/>
            <person name="Wang H."/>
            <person name="Liu C."/>
            <person name="Fang Y."/>
            <person name="Rustenholz C."/>
            <person name="Cheng Z."/>
            <person name="Xiao H."/>
            <person name="Zhou Y."/>
        </authorList>
    </citation>
    <scope>NUCLEOTIDE SEQUENCE [LARGE SCALE GENOMIC DNA]</scope>
    <source>
        <strain evidence="24">cv. Pinot noir / PN40024</strain>
        <tissue evidence="23">Leaf</tissue>
    </source>
</reference>
<keyword evidence="4" id="KW-0597">Phosphoprotein</keyword>
<dbReference type="InterPro" id="IPR032675">
    <property type="entry name" value="LRR_dom_sf"/>
</dbReference>
<feature type="compositionally biased region" description="Basic and acidic residues" evidence="20">
    <location>
        <begin position="1012"/>
        <end position="1023"/>
    </location>
</feature>
<dbReference type="Gene3D" id="3.30.200.20">
    <property type="entry name" value="Phosphorylase Kinase, domain 1"/>
    <property type="match status" value="1"/>
</dbReference>
<evidence type="ECO:0000313" key="24">
    <source>
        <dbReference type="Proteomes" id="UP001227230"/>
    </source>
</evidence>
<evidence type="ECO:0000256" key="15">
    <source>
        <dbReference type="ARBA" id="ARBA00023170"/>
    </source>
</evidence>
<dbReference type="InterPro" id="IPR000719">
    <property type="entry name" value="Prot_kinase_dom"/>
</dbReference>
<feature type="compositionally biased region" description="Polar residues" evidence="20">
    <location>
        <begin position="1024"/>
        <end position="1035"/>
    </location>
</feature>
<feature type="region of interest" description="Disordered" evidence="20">
    <location>
        <begin position="1012"/>
        <end position="1047"/>
    </location>
</feature>
<keyword evidence="9" id="KW-0677">Repeat</keyword>
<gene>
    <name evidence="23" type="ORF">VitviT2T_015267</name>
</gene>
<comment type="catalytic activity">
    <reaction evidence="18">
        <text>L-seryl-[protein] + ATP = O-phospho-L-seryl-[protein] + ADP + H(+)</text>
        <dbReference type="Rhea" id="RHEA:17989"/>
        <dbReference type="Rhea" id="RHEA-COMP:9863"/>
        <dbReference type="Rhea" id="RHEA-COMP:11604"/>
        <dbReference type="ChEBI" id="CHEBI:15378"/>
        <dbReference type="ChEBI" id="CHEBI:29999"/>
        <dbReference type="ChEBI" id="CHEBI:30616"/>
        <dbReference type="ChEBI" id="CHEBI:83421"/>
        <dbReference type="ChEBI" id="CHEBI:456216"/>
        <dbReference type="EC" id="2.7.11.1"/>
    </reaction>
</comment>
<feature type="transmembrane region" description="Helical" evidence="21">
    <location>
        <begin position="654"/>
        <end position="674"/>
    </location>
</feature>
<dbReference type="SUPFAM" id="SSF56112">
    <property type="entry name" value="Protein kinase-like (PK-like)"/>
    <property type="match status" value="1"/>
</dbReference>
<evidence type="ECO:0000256" key="2">
    <source>
        <dbReference type="ARBA" id="ARBA00012513"/>
    </source>
</evidence>
<dbReference type="InterPro" id="IPR001611">
    <property type="entry name" value="Leu-rich_rpt"/>
</dbReference>
<feature type="binding site" evidence="19">
    <location>
        <position position="737"/>
    </location>
    <ligand>
        <name>ATP</name>
        <dbReference type="ChEBI" id="CHEBI:30616"/>
    </ligand>
</feature>
<dbReference type="Pfam" id="PF00560">
    <property type="entry name" value="LRR_1"/>
    <property type="match status" value="2"/>
</dbReference>
<evidence type="ECO:0000256" key="19">
    <source>
        <dbReference type="PROSITE-ProRule" id="PRU10141"/>
    </source>
</evidence>
<evidence type="ECO:0000256" key="7">
    <source>
        <dbReference type="ARBA" id="ARBA00022692"/>
    </source>
</evidence>
<evidence type="ECO:0000313" key="23">
    <source>
        <dbReference type="EMBL" id="WJZ96595.1"/>
    </source>
</evidence>
<evidence type="ECO:0000256" key="21">
    <source>
        <dbReference type="SAM" id="Phobius"/>
    </source>
</evidence>
<dbReference type="Pfam" id="PF11721">
    <property type="entry name" value="Malectin"/>
    <property type="match status" value="1"/>
</dbReference>
<evidence type="ECO:0000256" key="8">
    <source>
        <dbReference type="ARBA" id="ARBA00022729"/>
    </source>
</evidence>
<evidence type="ECO:0000256" key="11">
    <source>
        <dbReference type="ARBA" id="ARBA00022777"/>
    </source>
</evidence>
<dbReference type="Pfam" id="PF12799">
    <property type="entry name" value="LRR_4"/>
    <property type="match status" value="1"/>
</dbReference>
<evidence type="ECO:0000256" key="16">
    <source>
        <dbReference type="ARBA" id="ARBA00023180"/>
    </source>
</evidence>
<dbReference type="Proteomes" id="UP001227230">
    <property type="component" value="Chromosome 10"/>
</dbReference>
<feature type="domain" description="Protein kinase" evidence="22">
    <location>
        <begin position="709"/>
        <end position="995"/>
    </location>
</feature>
<sequence>MIKVALLCANPSPALGPTMSAIVSMLKGQTVAPELTMDPEPGIYKDDLRFRFFFNKCLLLLLLSVAVLSCFRPATGAQLPAYELDALSEIASQLGKKDWNFSLNPCDGNSNWSTPIITEKPLYGNNVSCNCSYPNGECHVVNITLKGQDLAGVLPPSLVKLPYLEMIDLTRNYLSGDIPPQWASTKLEILSISMNRFSGPIPKFFGNITTLKYLGFEGNFFSGTVPPELGKLVNLEHLILNSNNLTGELPPTLANLTNLKELRISSNNFTGKIPSFIQNWKQLQYLEIQASGFEGPIPSSISALTDLIELRISDLTGEGSKFPPIRNMKSLDKLMLRSCNISGPIRTYLADMTELRFLDLSFNKLEGQIPNLDSLTNVEAMCLTGNLLNGNIPDGIKSRESRSQIDLSYNNFSEKSAPPACRDSLNLFRSFSGGKNLELGGCLESYPCSKDRYSLHINCGGAETTIGNIVYQGDQYEGGAAKFHPMSDNWGFSSTGHFWDHSISINDYIAQNVSVLRMNNSGLYTRARLSPLSLTYYGRCLANGNYTVKLHFAEIIFRSNRSFYSLGRRIFDVYIQDKLELKDFDIEHAARGVDKTIVKEFKAVVRNKTLEIRFYWAGKGTTALPSRGTYGPLISAISVESDFKPPSHGNMKTLIGALGLLLILIFTVLGIIWWKCYFKGKSPIEELRGLDLQTGFFTLRQIKAATNNFDAANKLGEGGFGSVYKGTLLDGTIIAVKQLSSKSKQGNREFVNEIGMISGLQHPNLVRLYGCCIEANQLLLVYEYMENNSLARALFGREEFQLKLDWPTRQRICVGIAKGLAFLHEESALKIVHRDIKTNNILLDRDLNPKISDFGLAKLDEEENTHISTRVAGTIGYMAPEYALWGYLTYKADVYSFGVVALEIVAGKNNMKYRPNEDYFSLLDWAFFLQQKGNLMELVDPKLESDFNKEEVLRMIKISLLCTNPSPALRPTMSAVVNMLEGRAPVQEFPLNPIIFGDEALRSQYSQMHFHRSSETETIKHSSDSTGIGSPSTSTRDLHQINPDSLM</sequence>
<evidence type="ECO:0000256" key="1">
    <source>
        <dbReference type="ARBA" id="ARBA00004479"/>
    </source>
</evidence>
<proteinExistence type="predicted"/>
<keyword evidence="10 19" id="KW-0547">Nucleotide-binding</keyword>
<keyword evidence="24" id="KW-1185">Reference proteome</keyword>
<evidence type="ECO:0000256" key="20">
    <source>
        <dbReference type="SAM" id="MobiDB-lite"/>
    </source>
</evidence>
<evidence type="ECO:0000256" key="3">
    <source>
        <dbReference type="ARBA" id="ARBA00022527"/>
    </source>
</evidence>
<dbReference type="Gene3D" id="1.10.510.10">
    <property type="entry name" value="Transferase(Phosphotransferase) domain 1"/>
    <property type="match status" value="1"/>
</dbReference>
<dbReference type="EC" id="2.7.11.1" evidence="2"/>
<keyword evidence="16" id="KW-0325">Glycoprotein</keyword>
<evidence type="ECO:0000256" key="13">
    <source>
        <dbReference type="ARBA" id="ARBA00022989"/>
    </source>
</evidence>
<dbReference type="CDD" id="cd14066">
    <property type="entry name" value="STKc_IRAK"/>
    <property type="match status" value="1"/>
</dbReference>
<evidence type="ECO:0000256" key="10">
    <source>
        <dbReference type="ARBA" id="ARBA00022741"/>
    </source>
</evidence>
<name>A0ABY9CPJ4_VITVI</name>
<keyword evidence="12 19" id="KW-0067">ATP-binding</keyword>
<dbReference type="PROSITE" id="PS00107">
    <property type="entry name" value="PROTEIN_KINASE_ATP"/>
    <property type="match status" value="1"/>
</dbReference>
<evidence type="ECO:0000256" key="17">
    <source>
        <dbReference type="ARBA" id="ARBA00047899"/>
    </source>
</evidence>
<dbReference type="PROSITE" id="PS00108">
    <property type="entry name" value="PROTEIN_KINASE_ST"/>
    <property type="match status" value="1"/>
</dbReference>
<keyword evidence="8" id="KW-0732">Signal</keyword>
<keyword evidence="15" id="KW-0675">Receptor</keyword>
<keyword evidence="13 21" id="KW-1133">Transmembrane helix</keyword>
<keyword evidence="5" id="KW-0433">Leucine-rich repeat</keyword>
<evidence type="ECO:0000256" key="18">
    <source>
        <dbReference type="ARBA" id="ARBA00048679"/>
    </source>
</evidence>
<protein>
    <recommendedName>
        <fullName evidence="2">non-specific serine/threonine protein kinase</fullName>
        <ecNumber evidence="2">2.7.11.1</ecNumber>
    </recommendedName>
</protein>
<dbReference type="SMART" id="SM00220">
    <property type="entry name" value="S_TKc"/>
    <property type="match status" value="1"/>
</dbReference>
<evidence type="ECO:0000256" key="14">
    <source>
        <dbReference type="ARBA" id="ARBA00023136"/>
    </source>
</evidence>
<accession>A0ABY9CPJ4</accession>
<dbReference type="Gene3D" id="2.60.120.430">
    <property type="entry name" value="Galactose-binding lectin"/>
    <property type="match status" value="1"/>
</dbReference>
<dbReference type="PROSITE" id="PS51450">
    <property type="entry name" value="LRR"/>
    <property type="match status" value="1"/>
</dbReference>
<evidence type="ECO:0000256" key="9">
    <source>
        <dbReference type="ARBA" id="ARBA00022737"/>
    </source>
</evidence>
<evidence type="ECO:0000256" key="5">
    <source>
        <dbReference type="ARBA" id="ARBA00022614"/>
    </source>
</evidence>
<dbReference type="InterPro" id="IPR017441">
    <property type="entry name" value="Protein_kinase_ATP_BS"/>
</dbReference>
<keyword evidence="11" id="KW-0418">Kinase</keyword>
<keyword evidence="14 21" id="KW-0472">Membrane</keyword>
<organism evidence="23 24">
    <name type="scientific">Vitis vinifera</name>
    <name type="common">Grape</name>
    <dbReference type="NCBI Taxonomy" id="29760"/>
    <lineage>
        <taxon>Eukaryota</taxon>
        <taxon>Viridiplantae</taxon>
        <taxon>Streptophyta</taxon>
        <taxon>Embryophyta</taxon>
        <taxon>Tracheophyta</taxon>
        <taxon>Spermatophyta</taxon>
        <taxon>Magnoliopsida</taxon>
        <taxon>eudicotyledons</taxon>
        <taxon>Gunneridae</taxon>
        <taxon>Pentapetalae</taxon>
        <taxon>rosids</taxon>
        <taxon>Vitales</taxon>
        <taxon>Vitaceae</taxon>
        <taxon>Viteae</taxon>
        <taxon>Vitis</taxon>
    </lineage>
</organism>
<comment type="catalytic activity">
    <reaction evidence="17">
        <text>L-threonyl-[protein] + ATP = O-phospho-L-threonyl-[protein] + ADP + H(+)</text>
        <dbReference type="Rhea" id="RHEA:46608"/>
        <dbReference type="Rhea" id="RHEA-COMP:11060"/>
        <dbReference type="Rhea" id="RHEA-COMP:11605"/>
        <dbReference type="ChEBI" id="CHEBI:15378"/>
        <dbReference type="ChEBI" id="CHEBI:30013"/>
        <dbReference type="ChEBI" id="CHEBI:30616"/>
        <dbReference type="ChEBI" id="CHEBI:61977"/>
        <dbReference type="ChEBI" id="CHEBI:456216"/>
        <dbReference type="EC" id="2.7.11.1"/>
    </reaction>
</comment>
<keyword evidence="7 21" id="KW-0812">Transmembrane</keyword>
<evidence type="ECO:0000256" key="4">
    <source>
        <dbReference type="ARBA" id="ARBA00022553"/>
    </source>
</evidence>
<dbReference type="Gene3D" id="3.80.10.10">
    <property type="entry name" value="Ribonuclease Inhibitor"/>
    <property type="match status" value="3"/>
</dbReference>
<evidence type="ECO:0000256" key="12">
    <source>
        <dbReference type="ARBA" id="ARBA00022840"/>
    </source>
</evidence>
<evidence type="ECO:0000256" key="6">
    <source>
        <dbReference type="ARBA" id="ARBA00022679"/>
    </source>
</evidence>
<dbReference type="EMBL" id="CP126657">
    <property type="protein sequence ID" value="WJZ96595.1"/>
    <property type="molecule type" value="Genomic_DNA"/>
</dbReference>